<dbReference type="EMBL" id="CAJGYO010000013">
    <property type="protein sequence ID" value="CAD6266083.1"/>
    <property type="molecule type" value="Genomic_DNA"/>
</dbReference>
<evidence type="ECO:0000259" key="2">
    <source>
        <dbReference type="Pfam" id="PF19259"/>
    </source>
</evidence>
<dbReference type="Proteomes" id="UP000604825">
    <property type="component" value="Unassembled WGS sequence"/>
</dbReference>
<accession>A0A811R7S4</accession>
<gene>
    <name evidence="3" type="ORF">NCGR_LOCUS49385</name>
    <name evidence="4" type="ORF">NCGR_LOCUS49388</name>
</gene>
<evidence type="ECO:0000256" key="1">
    <source>
        <dbReference type="SAM" id="MobiDB-lite"/>
    </source>
</evidence>
<feature type="compositionally biased region" description="Basic and acidic residues" evidence="1">
    <location>
        <begin position="304"/>
        <end position="316"/>
    </location>
</feature>
<evidence type="ECO:0000313" key="3">
    <source>
        <dbReference type="EMBL" id="CAD6266080.1"/>
    </source>
</evidence>
<keyword evidence="5" id="KW-1185">Reference proteome</keyword>
<evidence type="ECO:0000313" key="4">
    <source>
        <dbReference type="EMBL" id="CAD6266083.1"/>
    </source>
</evidence>
<sequence length="429" mass="47694">MTQGEKFGQILALLSENSKGISELKAMMTEIKLAKEEIEAWKPEVDSRMADLESAVSTLGERVKHLTGSNISSANKGISIEQPAPEASKAGGTGMPDSAHLGSTPSGVASGPCGHRVEHRRRGNVFGVVYATLEASPFSFPKFDGSNPRLWVKQCETFFDVYAVAPSLWVSYASMNLVGSTTLWFQTLQGNSTDLTWDAFVLSATNRFDRDEHNHLLRQFFHHKQLSYVCEYVEQFSDIVHQLLAYDPTFSPTVITNRFVDVLRKDIRAVVMIHRPQDLDTASSLAFLQEEALQDQVIKRSDSGHYSKKHGVETHKPNFTPTAKPAEDKKAVPLTLSKSDEDKVSALKSYRRSKGLCFKCGEQWGPQHKCPSIVSLNAMEQLWQCVTKGEELEFLSTEVDTESDDELMALSVQALSGTEGSKTIRLRDE</sequence>
<evidence type="ECO:0000313" key="5">
    <source>
        <dbReference type="Proteomes" id="UP000604825"/>
    </source>
</evidence>
<comment type="caution">
    <text evidence="4">The sequence shown here is derived from an EMBL/GenBank/DDBJ whole genome shotgun (WGS) entry which is preliminary data.</text>
</comment>
<feature type="region of interest" description="Disordered" evidence="1">
    <location>
        <begin position="304"/>
        <end position="329"/>
    </location>
</feature>
<dbReference type="OrthoDB" id="694469at2759"/>
<organism evidence="4 5">
    <name type="scientific">Miscanthus lutarioriparius</name>
    <dbReference type="NCBI Taxonomy" id="422564"/>
    <lineage>
        <taxon>Eukaryota</taxon>
        <taxon>Viridiplantae</taxon>
        <taxon>Streptophyta</taxon>
        <taxon>Embryophyta</taxon>
        <taxon>Tracheophyta</taxon>
        <taxon>Spermatophyta</taxon>
        <taxon>Magnoliopsida</taxon>
        <taxon>Liliopsida</taxon>
        <taxon>Poales</taxon>
        <taxon>Poaceae</taxon>
        <taxon>PACMAD clade</taxon>
        <taxon>Panicoideae</taxon>
        <taxon>Andropogonodae</taxon>
        <taxon>Andropogoneae</taxon>
        <taxon>Saccharinae</taxon>
        <taxon>Miscanthus</taxon>
    </lineage>
</organism>
<reference evidence="4" key="1">
    <citation type="submission" date="2020-10" db="EMBL/GenBank/DDBJ databases">
        <authorList>
            <person name="Han B."/>
            <person name="Lu T."/>
            <person name="Zhao Q."/>
            <person name="Huang X."/>
            <person name="Zhao Y."/>
        </authorList>
    </citation>
    <scope>NUCLEOTIDE SEQUENCE</scope>
</reference>
<name>A0A811R7S4_9POAL</name>
<dbReference type="EMBL" id="CAJGYO010000013">
    <property type="protein sequence ID" value="CAD6266080.1"/>
    <property type="molecule type" value="Genomic_DNA"/>
</dbReference>
<proteinExistence type="predicted"/>
<feature type="region of interest" description="Disordered" evidence="1">
    <location>
        <begin position="75"/>
        <end position="114"/>
    </location>
</feature>
<dbReference type="AlphaFoldDB" id="A0A811R7S4"/>
<protein>
    <recommendedName>
        <fullName evidence="2">Ty3 transposon capsid-like protein domain-containing protein</fullName>
    </recommendedName>
</protein>
<dbReference type="InterPro" id="IPR045358">
    <property type="entry name" value="Ty3_capsid"/>
</dbReference>
<feature type="domain" description="Ty3 transposon capsid-like protein" evidence="2">
    <location>
        <begin position="171"/>
        <end position="297"/>
    </location>
</feature>
<dbReference type="Pfam" id="PF19259">
    <property type="entry name" value="Ty3_capsid"/>
    <property type="match status" value="1"/>
</dbReference>